<dbReference type="InterPro" id="IPR011990">
    <property type="entry name" value="TPR-like_helical_dom_sf"/>
</dbReference>
<keyword evidence="1" id="KW-0812">Transmembrane</keyword>
<dbReference type="SUPFAM" id="SSF48452">
    <property type="entry name" value="TPR-like"/>
    <property type="match status" value="1"/>
</dbReference>
<dbReference type="Pfam" id="PF13429">
    <property type="entry name" value="TPR_15"/>
    <property type="match status" value="1"/>
</dbReference>
<dbReference type="AlphaFoldDB" id="A0AB37Z6E9"/>
<name>A0AB37Z6E9_9PSED</name>
<dbReference type="InterPro" id="IPR019734">
    <property type="entry name" value="TPR_rpt"/>
</dbReference>
<dbReference type="Proteomes" id="UP000242418">
    <property type="component" value="Unassembled WGS sequence"/>
</dbReference>
<keyword evidence="4" id="KW-1185">Reference proteome</keyword>
<evidence type="ECO:0000313" key="4">
    <source>
        <dbReference type="Proteomes" id="UP000242418"/>
    </source>
</evidence>
<comment type="caution">
    <text evidence="3">The sequence shown here is derived from an EMBL/GenBank/DDBJ whole genome shotgun (WGS) entry which is preliminary data.</text>
</comment>
<evidence type="ECO:0000313" key="3">
    <source>
        <dbReference type="EMBL" id="SCW48725.1"/>
    </source>
</evidence>
<feature type="transmembrane region" description="Helical" evidence="1">
    <location>
        <begin position="12"/>
        <end position="33"/>
    </location>
</feature>
<evidence type="ECO:0000259" key="2">
    <source>
        <dbReference type="Pfam" id="PF24604"/>
    </source>
</evidence>
<dbReference type="EMBL" id="FMTL01000001">
    <property type="protein sequence ID" value="SCW48725.1"/>
    <property type="molecule type" value="Genomic_DNA"/>
</dbReference>
<dbReference type="InterPro" id="IPR057306">
    <property type="entry name" value="B-barrel_PelB_C"/>
</dbReference>
<dbReference type="SMART" id="SM00028">
    <property type="entry name" value="TPR"/>
    <property type="match status" value="3"/>
</dbReference>
<accession>A0AB37Z6E9</accession>
<dbReference type="Gene3D" id="1.25.40.10">
    <property type="entry name" value="Tetratricopeptide repeat domain"/>
    <property type="match status" value="2"/>
</dbReference>
<gene>
    <name evidence="3" type="ORF">SAMN05216370_1563</name>
</gene>
<proteinExistence type="predicted"/>
<keyword evidence="1" id="KW-0472">Membrane</keyword>
<feature type="domain" description="PelB C-terminal" evidence="2">
    <location>
        <begin position="870"/>
        <end position="1198"/>
    </location>
</feature>
<keyword evidence="1" id="KW-1133">Transmembrane helix</keyword>
<dbReference type="Pfam" id="PF24604">
    <property type="entry name" value="B-barrel_PelB_C"/>
    <property type="match status" value="1"/>
</dbReference>
<evidence type="ECO:0000256" key="1">
    <source>
        <dbReference type="SAM" id="Phobius"/>
    </source>
</evidence>
<protein>
    <submittedName>
        <fullName evidence="3">Tetratricopeptide repeat-containing protein</fullName>
    </submittedName>
</protein>
<sequence length="1201" mass="134772">MPNSPAVKTRRLLSPWTLLLVALLVGGLLVLVYKGEDAFLPDGKQPDAVSINYSELLLEAHPQDQALRLSLIEQLIALGDYPRARSHLLKLSPAGVDSLPFYRAELDALQALADPQGIEPSLKKQLIESFAALDRSVLSDAQRLRMAKYALALGAPALAAPVYAELAARDPARQVEWLGEAAKWYLASGNAQLAADLYLELMASAATPGARMAFLEQAFYSLLSAERGERAVELLSQHMLELDGTDTVLLEAAVRASVGSHRYDLAELFVERWRSQRPEDPEALAVEMRLHLAAGDLERAWATGQVLLHDRPDDLELLSQMAKLAEWTARPQDALLYWVMALQLTEDAAMREHAWRLAAQLFDFDQAIPLLAQLAQQRRLTDEELDALVYSHQSRGTPEQGEAWLRSYVRQYPEQKIAWVRLQQILEHTLQYEQESHLWAEIDKRFGLTIEQRVRWAEVDWARFDAPAAWAVLDAIDNTQVESSDYWFLRGNLAWELERDDDVRAAYERLLALDGTLGSNAEERLIHIYTQQAPEKALALLIQSWQRNADPRRLSSALSLAEQLGEWQQLQALVDQASRSPSGARQASVLSARGVLASRSGRIDEAERIYRLGLSLYPDQNVFRQRLLWLFIDQGRRDELPVLLQQWRALAANDGELWLPFASANMLLNRTGPALGWFRMYLKLRPGDWLVQSAYADALEGAGYADKALRLRTFLLSRIKPGQLAGNPERYSMYLRLVGGTQSMRSAERQALMWQDGSLPMLQVWFTQFLTQLDASNQAALKDQWLAWARIQGLSISRYEQLQEALRAQNRQQLEHMLAEGGLDPSQRVEALTRLGRSGAALGEGLASLSDEQVSGVRQQLLRQTVELHERMPQGMQLGWMQRDFGGIDLYGPSLQIARHVGNDWYADVRLSQAQYDGETLDSDVLGRERNAKLMLQRELSDGAFALTFDGSLRTDEDRLGFGVLRSWQVSSRDELQLGLDWHRETDQGGLLRALGMRDGLNVSGRHSFSARDQLNWSLGHQRFATRQGDAIGNGEEFNLELTHAVFFEGPAWLLRSGVNYQNNRLESGIDPDLLSTRQEIDEQGDTISVPNGGPLNIEGAVASDLLQERFGQLYVGSTWRRGFPGALNRGRAQYTWLVDVLAGWQWTEQEFNYAINTGLGVEVLGDDELAVTFGYQSAPRSGGGEAGGTFGLTYSARFGR</sequence>
<dbReference type="RefSeq" id="WP_090250198.1">
    <property type="nucleotide sequence ID" value="NZ_FMTL01000001.1"/>
</dbReference>
<reference evidence="3 4" key="1">
    <citation type="submission" date="2016-10" db="EMBL/GenBank/DDBJ databases">
        <authorList>
            <person name="Varghese N."/>
            <person name="Submissions S."/>
        </authorList>
    </citation>
    <scope>NUCLEOTIDE SEQUENCE [LARGE SCALE GENOMIC DNA]</scope>
    <source>
        <strain evidence="3 4">DSM 17833</strain>
    </source>
</reference>
<organism evidence="3 4">
    <name type="scientific">Pseudomonas peli</name>
    <dbReference type="NCBI Taxonomy" id="592361"/>
    <lineage>
        <taxon>Bacteria</taxon>
        <taxon>Pseudomonadati</taxon>
        <taxon>Pseudomonadota</taxon>
        <taxon>Gammaproteobacteria</taxon>
        <taxon>Pseudomonadales</taxon>
        <taxon>Pseudomonadaceae</taxon>
        <taxon>Pseudomonas</taxon>
    </lineage>
</organism>